<accession>A0AAN7RZ09</accession>
<feature type="region of interest" description="Disordered" evidence="1">
    <location>
        <begin position="75"/>
        <end position="96"/>
    </location>
</feature>
<organism evidence="2 3">
    <name type="scientific">Mycteria americana</name>
    <name type="common">Wood stork</name>
    <dbReference type="NCBI Taxonomy" id="33587"/>
    <lineage>
        <taxon>Eukaryota</taxon>
        <taxon>Metazoa</taxon>
        <taxon>Chordata</taxon>
        <taxon>Craniata</taxon>
        <taxon>Vertebrata</taxon>
        <taxon>Euteleostomi</taxon>
        <taxon>Archelosauria</taxon>
        <taxon>Archosauria</taxon>
        <taxon>Dinosauria</taxon>
        <taxon>Saurischia</taxon>
        <taxon>Theropoda</taxon>
        <taxon>Coelurosauria</taxon>
        <taxon>Aves</taxon>
        <taxon>Neognathae</taxon>
        <taxon>Neoaves</taxon>
        <taxon>Aequornithes</taxon>
        <taxon>Ciconiiformes</taxon>
        <taxon>Ciconiidae</taxon>
        <taxon>Mycteria</taxon>
    </lineage>
</organism>
<feature type="region of interest" description="Disordered" evidence="1">
    <location>
        <begin position="1"/>
        <end position="40"/>
    </location>
</feature>
<reference evidence="2 3" key="1">
    <citation type="journal article" date="2023" name="J. Hered.">
        <title>Chromosome-level genome of the wood stork (Mycteria americana) provides insight into avian chromosome evolution.</title>
        <authorList>
            <person name="Flamio R. Jr."/>
            <person name="Ramstad K.M."/>
        </authorList>
    </citation>
    <scope>NUCLEOTIDE SEQUENCE [LARGE SCALE GENOMIC DNA]</scope>
    <source>
        <strain evidence="2">JAX WOST 10</strain>
    </source>
</reference>
<dbReference type="EMBL" id="JAUNZN010000004">
    <property type="protein sequence ID" value="KAK4822272.1"/>
    <property type="molecule type" value="Genomic_DNA"/>
</dbReference>
<evidence type="ECO:0000313" key="3">
    <source>
        <dbReference type="Proteomes" id="UP001333110"/>
    </source>
</evidence>
<proteinExistence type="predicted"/>
<gene>
    <name evidence="2" type="ORF">QYF61_012347</name>
</gene>
<evidence type="ECO:0000313" key="2">
    <source>
        <dbReference type="EMBL" id="KAK4822272.1"/>
    </source>
</evidence>
<dbReference type="Proteomes" id="UP001333110">
    <property type="component" value="Unassembled WGS sequence"/>
</dbReference>
<dbReference type="AlphaFoldDB" id="A0AAN7RZ09"/>
<evidence type="ECO:0000256" key="1">
    <source>
        <dbReference type="SAM" id="MobiDB-lite"/>
    </source>
</evidence>
<sequence>MDAGTKDSLGPVSRRHGKAHSCLEQQADRASKKAVKPPASPAYLEPCEVRLADAERRDVGDPASVPGCCRCHNPREASHGSQAQTPRALAGSLPQPHCASEQEQLRRRQAGKIKFCLYKLSLSSQTQNNVLLVRPHLEYCIQL</sequence>
<comment type="caution">
    <text evidence="2">The sequence shown here is derived from an EMBL/GenBank/DDBJ whole genome shotgun (WGS) entry which is preliminary data.</text>
</comment>
<keyword evidence="3" id="KW-1185">Reference proteome</keyword>
<protein>
    <submittedName>
        <fullName evidence="2">Uncharacterized protein</fullName>
    </submittedName>
</protein>
<name>A0AAN7RZ09_MYCAM</name>